<comment type="similarity">
    <text evidence="2">Belongs to the MmpS family.</text>
</comment>
<feature type="region of interest" description="Disordered" evidence="7">
    <location>
        <begin position="1"/>
        <end position="86"/>
    </location>
</feature>
<feature type="compositionally biased region" description="Acidic residues" evidence="7">
    <location>
        <begin position="128"/>
        <end position="147"/>
    </location>
</feature>
<keyword evidence="5" id="KW-1133">Transmembrane helix</keyword>
<feature type="compositionally biased region" description="Pro residues" evidence="7">
    <location>
        <begin position="1"/>
        <end position="31"/>
    </location>
</feature>
<evidence type="ECO:0000256" key="7">
    <source>
        <dbReference type="SAM" id="MobiDB-lite"/>
    </source>
</evidence>
<dbReference type="EMBL" id="FTNF01000001">
    <property type="protein sequence ID" value="SIQ11254.1"/>
    <property type="molecule type" value="Genomic_DNA"/>
</dbReference>
<reference evidence="8 9" key="1">
    <citation type="submission" date="2017-01" db="EMBL/GenBank/DDBJ databases">
        <authorList>
            <person name="Mah S.A."/>
            <person name="Swanson W.J."/>
            <person name="Moy G.W."/>
            <person name="Vacquier V.D."/>
        </authorList>
    </citation>
    <scope>NUCLEOTIDE SEQUENCE [LARGE SCALE GENOMIC DNA]</scope>
    <source>
        <strain evidence="8 9">DSM 45758</strain>
    </source>
</reference>
<evidence type="ECO:0000256" key="6">
    <source>
        <dbReference type="ARBA" id="ARBA00023136"/>
    </source>
</evidence>
<evidence type="ECO:0000256" key="5">
    <source>
        <dbReference type="ARBA" id="ARBA00022989"/>
    </source>
</evidence>
<proteinExistence type="inferred from homology"/>
<dbReference type="InterPro" id="IPR008693">
    <property type="entry name" value="MmpS"/>
</dbReference>
<dbReference type="AlphaFoldDB" id="A0A1N6Q3J0"/>
<keyword evidence="9" id="KW-1185">Reference proteome</keyword>
<evidence type="ECO:0000313" key="8">
    <source>
        <dbReference type="EMBL" id="SIQ11254.1"/>
    </source>
</evidence>
<name>A0A1N6Q3J0_9ACTN</name>
<sequence>MSDGPPPSDPSPRVPQPDPGPWAPLDPPPARQPAAPADLWLPTAPAHPPFPAADATSAPTPEVHAGHADPTTGDGRRPDRAAGGRRTRRMVGAILVTALLLGGGVTLGSRLLDHPGDQVEAGPIADDLSQDGGDDGWDEDGGDDGGGEDGQAAEATSAPTPSPATTPSNGPGRISVVYEVTGKGRADILYNDANGMHVWLDRVPLPWKRSIRADRRDQVMLQANKTAGSGDTLRCSVRVDGGAPVTEKIGATGWRASCSG</sequence>
<evidence type="ECO:0000313" key="9">
    <source>
        <dbReference type="Proteomes" id="UP000186004"/>
    </source>
</evidence>
<organism evidence="8 9">
    <name type="scientific">Micromonospora avicenniae</name>
    <dbReference type="NCBI Taxonomy" id="1198245"/>
    <lineage>
        <taxon>Bacteria</taxon>
        <taxon>Bacillati</taxon>
        <taxon>Actinomycetota</taxon>
        <taxon>Actinomycetes</taxon>
        <taxon>Micromonosporales</taxon>
        <taxon>Micromonosporaceae</taxon>
        <taxon>Micromonospora</taxon>
    </lineage>
</organism>
<dbReference type="Pfam" id="PF05423">
    <property type="entry name" value="Mycobact_memb"/>
    <property type="match status" value="1"/>
</dbReference>
<keyword evidence="4" id="KW-0812">Transmembrane</keyword>
<protein>
    <submittedName>
        <fullName evidence="8">Membrane protein</fullName>
    </submittedName>
</protein>
<accession>A0A1N6Q3J0</accession>
<dbReference type="Gene3D" id="2.60.40.2880">
    <property type="entry name" value="MmpS1-5, C-terminal soluble domain"/>
    <property type="match status" value="1"/>
</dbReference>
<dbReference type="GO" id="GO:0005886">
    <property type="term" value="C:plasma membrane"/>
    <property type="evidence" value="ECO:0007669"/>
    <property type="project" value="UniProtKB-SubCell"/>
</dbReference>
<gene>
    <name evidence="8" type="ORF">SAMN05444858_101161</name>
</gene>
<keyword evidence="6" id="KW-0472">Membrane</keyword>
<dbReference type="Proteomes" id="UP000186004">
    <property type="component" value="Unassembled WGS sequence"/>
</dbReference>
<feature type="compositionally biased region" description="Low complexity" evidence="7">
    <location>
        <begin position="150"/>
        <end position="168"/>
    </location>
</feature>
<evidence type="ECO:0000256" key="4">
    <source>
        <dbReference type="ARBA" id="ARBA00022692"/>
    </source>
</evidence>
<keyword evidence="3" id="KW-1003">Cell membrane</keyword>
<evidence type="ECO:0000256" key="3">
    <source>
        <dbReference type="ARBA" id="ARBA00022475"/>
    </source>
</evidence>
<evidence type="ECO:0000256" key="2">
    <source>
        <dbReference type="ARBA" id="ARBA00007531"/>
    </source>
</evidence>
<comment type="subcellular location">
    <subcellularLocation>
        <location evidence="1">Cell membrane</location>
    </subcellularLocation>
</comment>
<dbReference type="InterPro" id="IPR038468">
    <property type="entry name" value="MmpS_C"/>
</dbReference>
<feature type="compositionally biased region" description="Low complexity" evidence="7">
    <location>
        <begin position="32"/>
        <end position="44"/>
    </location>
</feature>
<feature type="region of interest" description="Disordered" evidence="7">
    <location>
        <begin position="114"/>
        <end position="173"/>
    </location>
</feature>
<evidence type="ECO:0000256" key="1">
    <source>
        <dbReference type="ARBA" id="ARBA00004236"/>
    </source>
</evidence>